<protein>
    <submittedName>
        <fullName evidence="1">Uncharacterized protein</fullName>
    </submittedName>
</protein>
<evidence type="ECO:0000313" key="1">
    <source>
        <dbReference type="EMBL" id="AKU91237.1"/>
    </source>
</evidence>
<accession>A0A0K1PCL1</accession>
<reference evidence="1 2" key="1">
    <citation type="submission" date="2015-08" db="EMBL/GenBank/DDBJ databases">
        <authorList>
            <person name="Babu N.S."/>
            <person name="Beckwith C.J."/>
            <person name="Beseler K.G."/>
            <person name="Brison A."/>
            <person name="Carone J.V."/>
            <person name="Caskin T.P."/>
            <person name="Diamond M."/>
            <person name="Durham M.E."/>
            <person name="Foxe J.M."/>
            <person name="Go M."/>
            <person name="Henderson B.A."/>
            <person name="Jones I.B."/>
            <person name="McGettigan J.A."/>
            <person name="Micheletti S.J."/>
            <person name="Nasrallah M.E."/>
            <person name="Ortiz D."/>
            <person name="Piller C.R."/>
            <person name="Privatt S.R."/>
            <person name="Schneider S.L."/>
            <person name="Sharp S."/>
            <person name="Smith T.C."/>
            <person name="Stanton J.D."/>
            <person name="Ullery H.E."/>
            <person name="Wilson R.J."/>
            <person name="Serrano M.G."/>
            <person name="Buck G."/>
            <person name="Lee V."/>
            <person name="Wang Y."/>
            <person name="Carvalho R."/>
            <person name="Voegtly L."/>
            <person name="Shi R."/>
            <person name="Duckworth R."/>
            <person name="Johnson A."/>
            <person name="Loviza R."/>
            <person name="Walstead R."/>
            <person name="Shah Z."/>
            <person name="Kiflezghi M."/>
            <person name="Wade K."/>
            <person name="Ball S.L."/>
            <person name="Bradley K.W."/>
            <person name="Asai D.J."/>
            <person name="Bowman C.A."/>
            <person name="Russell D.A."/>
            <person name="Pope W.H."/>
            <person name="Jacobs-Sera D."/>
            <person name="Hendrix R.W."/>
            <person name="Hatfull G.F."/>
        </authorList>
    </citation>
    <scope>NUCLEOTIDE SEQUENCE [LARGE SCALE GENOMIC DNA]</scope>
    <source>
        <strain evidence="1 2">DSM 27710</strain>
    </source>
</reference>
<dbReference type="AlphaFoldDB" id="A0A0K1PCL1"/>
<keyword evidence="2" id="KW-1185">Reference proteome</keyword>
<proteinExistence type="predicted"/>
<gene>
    <name evidence="1" type="ORF">AKJ08_1624</name>
</gene>
<dbReference type="KEGG" id="vin:AKJ08_1624"/>
<dbReference type="Proteomes" id="UP000055590">
    <property type="component" value="Chromosome"/>
</dbReference>
<name>A0A0K1PCL1_9BACT</name>
<dbReference type="EMBL" id="CP012332">
    <property type="protein sequence ID" value="AKU91237.1"/>
    <property type="molecule type" value="Genomic_DNA"/>
</dbReference>
<dbReference type="STRING" id="1391653.AKJ08_1624"/>
<evidence type="ECO:0000313" key="2">
    <source>
        <dbReference type="Proteomes" id="UP000055590"/>
    </source>
</evidence>
<sequence length="336" mass="35614">MIVSFGADPARIVSGQKSVLSWQTDGAAEIAITDEDGRSVDLRGEPASAGSVQVAPKKTTRYDLKAKAGGIARLSSTKVIVDPSEATIDSFEAEPALIDRGGRSTLSWKTKDAESIRIVDGDGVDVPGAGRLNPEGSLEVTPQATTTYTLEARRGEAVAKAEATVQVLGPPVVSFFADDAVIDHQGSTLLHWTVSGSTQIEVKSGSSVFSRNEPSGSLSVSPQQRTSYELFAKGPGGETSRTLSVSVRPILVSFESAGLGGPYPVGATLPLKWEIKGAAQLLRVFVTNFDDFDEEILLNQRFSGLANVPVPPDGRFRLKAVQEDESVEMDVVVEVL</sequence>
<organism evidence="1 2">
    <name type="scientific">Vulgatibacter incomptus</name>
    <dbReference type="NCBI Taxonomy" id="1391653"/>
    <lineage>
        <taxon>Bacteria</taxon>
        <taxon>Pseudomonadati</taxon>
        <taxon>Myxococcota</taxon>
        <taxon>Myxococcia</taxon>
        <taxon>Myxococcales</taxon>
        <taxon>Cystobacterineae</taxon>
        <taxon>Vulgatibacteraceae</taxon>
        <taxon>Vulgatibacter</taxon>
    </lineage>
</organism>